<dbReference type="Proteomes" id="UP001157502">
    <property type="component" value="Chromosome 17"/>
</dbReference>
<dbReference type="EMBL" id="CM055744">
    <property type="protein sequence ID" value="KAJ7998997.1"/>
    <property type="molecule type" value="Genomic_DNA"/>
</dbReference>
<organism evidence="1 2">
    <name type="scientific">Dallia pectoralis</name>
    <name type="common">Alaska blackfish</name>
    <dbReference type="NCBI Taxonomy" id="75939"/>
    <lineage>
        <taxon>Eukaryota</taxon>
        <taxon>Metazoa</taxon>
        <taxon>Chordata</taxon>
        <taxon>Craniata</taxon>
        <taxon>Vertebrata</taxon>
        <taxon>Euteleostomi</taxon>
        <taxon>Actinopterygii</taxon>
        <taxon>Neopterygii</taxon>
        <taxon>Teleostei</taxon>
        <taxon>Protacanthopterygii</taxon>
        <taxon>Esociformes</taxon>
        <taxon>Umbridae</taxon>
        <taxon>Dallia</taxon>
    </lineage>
</organism>
<protein>
    <submittedName>
        <fullName evidence="1">Uncharacterized protein</fullName>
    </submittedName>
</protein>
<sequence length="147" mass="16089">MSAWATDRSAVAGKCLGKSLFTLKRTLSRVPYRGCATFTITMSQSEKIPEQGGWKSRGAILSLVISTVSLCYVGLISVHRDFRLRLTSLPSNNGPVSILHIDGHRASQSFKGLLRMSNIPELRADTECLETVLIWGSDVHSNPLMAV</sequence>
<name>A0ACC2G5R6_DALPE</name>
<proteinExistence type="predicted"/>
<evidence type="ECO:0000313" key="1">
    <source>
        <dbReference type="EMBL" id="KAJ7998997.1"/>
    </source>
</evidence>
<comment type="caution">
    <text evidence="1">The sequence shown here is derived from an EMBL/GenBank/DDBJ whole genome shotgun (WGS) entry which is preliminary data.</text>
</comment>
<keyword evidence="2" id="KW-1185">Reference proteome</keyword>
<accession>A0ACC2G5R6</accession>
<gene>
    <name evidence="1" type="ORF">DPEC_G00210810</name>
</gene>
<evidence type="ECO:0000313" key="2">
    <source>
        <dbReference type="Proteomes" id="UP001157502"/>
    </source>
</evidence>
<reference evidence="1" key="1">
    <citation type="submission" date="2021-05" db="EMBL/GenBank/DDBJ databases">
        <authorList>
            <person name="Pan Q."/>
            <person name="Jouanno E."/>
            <person name="Zahm M."/>
            <person name="Klopp C."/>
            <person name="Cabau C."/>
            <person name="Louis A."/>
            <person name="Berthelot C."/>
            <person name="Parey E."/>
            <person name="Roest Crollius H."/>
            <person name="Montfort J."/>
            <person name="Robinson-Rechavi M."/>
            <person name="Bouchez O."/>
            <person name="Lampietro C."/>
            <person name="Lopez Roques C."/>
            <person name="Donnadieu C."/>
            <person name="Postlethwait J."/>
            <person name="Bobe J."/>
            <person name="Dillon D."/>
            <person name="Chandos A."/>
            <person name="von Hippel F."/>
            <person name="Guiguen Y."/>
        </authorList>
    </citation>
    <scope>NUCLEOTIDE SEQUENCE</scope>
    <source>
        <strain evidence="1">YG-Jan2019</strain>
    </source>
</reference>